<accession>A0AA86Q944</accession>
<dbReference type="Proteomes" id="UP001642409">
    <property type="component" value="Unassembled WGS sequence"/>
</dbReference>
<gene>
    <name evidence="2" type="ORF">HINF_LOCUS20509</name>
    <name evidence="1" type="ORF">HINF_LOCUS39327</name>
</gene>
<reference evidence="1" key="1">
    <citation type="submission" date="2023-06" db="EMBL/GenBank/DDBJ databases">
        <authorList>
            <person name="Kurt Z."/>
        </authorList>
    </citation>
    <scope>NUCLEOTIDE SEQUENCE</scope>
</reference>
<keyword evidence="3" id="KW-1185">Reference proteome</keyword>
<dbReference type="EMBL" id="CAXDID020000055">
    <property type="protein sequence ID" value="CAL6007172.1"/>
    <property type="molecule type" value="Genomic_DNA"/>
</dbReference>
<comment type="caution">
    <text evidence="1">The sequence shown here is derived from an EMBL/GenBank/DDBJ whole genome shotgun (WGS) entry which is preliminary data.</text>
</comment>
<name>A0AA86Q944_9EUKA</name>
<organism evidence="1">
    <name type="scientific">Hexamita inflata</name>
    <dbReference type="NCBI Taxonomy" id="28002"/>
    <lineage>
        <taxon>Eukaryota</taxon>
        <taxon>Metamonada</taxon>
        <taxon>Diplomonadida</taxon>
        <taxon>Hexamitidae</taxon>
        <taxon>Hexamitinae</taxon>
        <taxon>Hexamita</taxon>
    </lineage>
</organism>
<evidence type="ECO:0000313" key="3">
    <source>
        <dbReference type="Proteomes" id="UP001642409"/>
    </source>
</evidence>
<dbReference type="Gene3D" id="2.30.29.30">
    <property type="entry name" value="Pleckstrin-homology domain (PH domain)/Phosphotyrosine-binding domain (PTB)"/>
    <property type="match status" value="1"/>
</dbReference>
<sequence>MASCPHFRSIHFALALTQLTRHISSDQMSNSEPVFCFTCLRSIKIELVKAHFDEFDQEHCVFLFKSGVLLCMKCDCSINSYDLKNVHFQNFIHKARQQFNCQMQPNLASFLEQKQLVAFVSDSENDRAHAQKLANKETAPLNNINIQCSKNSVLKYAFADKSDLSKQARTRTIQAARKTLSSPHISEMGTLDTSNAQKIIAPLLKMKESVRDKLFSVIDSNIPESNPLFDHVGLNSTVQAYFEVALTKPIKAYKISTKGQIQVRYVYLHSDELDLHELDFINKQTKYELLLPTRIDSPYLKHYLELFDEKNATKFKLKWSETNTTHKNDSFIDVTDVTEIINGRKTDIFRKFDEENKRKNVSFNEKLSISVKVGKEQIKQKLFNNKNRTLDLEFDDERDLKIFESSLRFIVGYLE</sequence>
<reference evidence="2 3" key="2">
    <citation type="submission" date="2024-07" db="EMBL/GenBank/DDBJ databases">
        <authorList>
            <person name="Akdeniz Z."/>
        </authorList>
    </citation>
    <scope>NUCLEOTIDE SEQUENCE [LARGE SCALE GENOMIC DNA]</scope>
</reference>
<proteinExistence type="predicted"/>
<evidence type="ECO:0000313" key="1">
    <source>
        <dbReference type="EMBL" id="CAI9951682.1"/>
    </source>
</evidence>
<protein>
    <submittedName>
        <fullName evidence="1">PH-like domain superfamily</fullName>
    </submittedName>
    <submittedName>
        <fullName evidence="2">PH-like_domain superfamily</fullName>
    </submittedName>
</protein>
<evidence type="ECO:0000313" key="2">
    <source>
        <dbReference type="EMBL" id="CAL6007172.1"/>
    </source>
</evidence>
<dbReference type="EMBL" id="CATOUU010000825">
    <property type="protein sequence ID" value="CAI9951682.1"/>
    <property type="molecule type" value="Genomic_DNA"/>
</dbReference>
<dbReference type="InterPro" id="IPR011993">
    <property type="entry name" value="PH-like_dom_sf"/>
</dbReference>
<dbReference type="AlphaFoldDB" id="A0AA86Q944"/>